<feature type="chain" id="PRO_5018098164" evidence="4">
    <location>
        <begin position="24"/>
        <end position="935"/>
    </location>
</feature>
<proteinExistence type="predicted"/>
<feature type="domain" description="MucBP" evidence="5">
    <location>
        <begin position="700"/>
        <end position="772"/>
    </location>
</feature>
<keyword evidence="4" id="KW-0732">Signal</keyword>
<accession>A0A3P1VCA0</accession>
<keyword evidence="3" id="KW-0812">Transmembrane</keyword>
<evidence type="ECO:0000256" key="1">
    <source>
        <dbReference type="ARBA" id="ARBA00022737"/>
    </source>
</evidence>
<keyword evidence="1" id="KW-0677">Repeat</keyword>
<evidence type="ECO:0000256" key="4">
    <source>
        <dbReference type="SAM" id="SignalP"/>
    </source>
</evidence>
<keyword evidence="8" id="KW-1185">Reference proteome</keyword>
<feature type="region of interest" description="Disordered" evidence="2">
    <location>
        <begin position="864"/>
        <end position="890"/>
    </location>
</feature>
<name>A0A3P1VCA0_9STRE</name>
<evidence type="ECO:0000259" key="5">
    <source>
        <dbReference type="Pfam" id="PF06458"/>
    </source>
</evidence>
<comment type="caution">
    <text evidence="7">The sequence shown here is derived from an EMBL/GenBank/DDBJ whole genome shotgun (WGS) entry which is preliminary data.</text>
</comment>
<dbReference type="EMBL" id="RQZA01000004">
    <property type="protein sequence ID" value="RRD31398.1"/>
    <property type="molecule type" value="Genomic_DNA"/>
</dbReference>
<dbReference type="Gene3D" id="3.10.20.320">
    <property type="entry name" value="Putative peptidoglycan bound protein (lpxtg motif)"/>
    <property type="match status" value="2"/>
</dbReference>
<evidence type="ECO:0000259" key="6">
    <source>
        <dbReference type="Pfam" id="PF18655"/>
    </source>
</evidence>
<dbReference type="NCBIfam" id="TIGR01167">
    <property type="entry name" value="LPXTG_anchor"/>
    <property type="match status" value="1"/>
</dbReference>
<keyword evidence="3" id="KW-1133">Transmembrane helix</keyword>
<feature type="compositionally biased region" description="Low complexity" evidence="2">
    <location>
        <begin position="870"/>
        <end position="883"/>
    </location>
</feature>
<protein>
    <submittedName>
        <fullName evidence="7">LPXTG cell wall anchor domain-containing protein</fullName>
    </submittedName>
</protein>
<dbReference type="Pfam" id="PF18655">
    <property type="entry name" value="SHIRT"/>
    <property type="match status" value="1"/>
</dbReference>
<feature type="domain" description="SHIRT" evidence="6">
    <location>
        <begin position="525"/>
        <end position="605"/>
    </location>
</feature>
<evidence type="ECO:0000313" key="8">
    <source>
        <dbReference type="Proteomes" id="UP000281771"/>
    </source>
</evidence>
<dbReference type="Proteomes" id="UP000281771">
    <property type="component" value="Unassembled WGS sequence"/>
</dbReference>
<dbReference type="STRING" id="1123309.GCA_000377005_00831"/>
<evidence type="ECO:0000256" key="3">
    <source>
        <dbReference type="SAM" id="Phobius"/>
    </source>
</evidence>
<reference evidence="7 8" key="1">
    <citation type="submission" date="2018-11" db="EMBL/GenBank/DDBJ databases">
        <title>Genomes From Bacteria Associated with the Canine Oral Cavity: a Test Case for Automated Genome-Based Taxonomic Assignment.</title>
        <authorList>
            <person name="Coil D.A."/>
            <person name="Jospin G."/>
            <person name="Darling A.E."/>
            <person name="Wallis C."/>
            <person name="Davis I.J."/>
            <person name="Harris S."/>
            <person name="Eisen J.A."/>
            <person name="Holcombe L.J."/>
            <person name="O'Flynn C."/>
        </authorList>
    </citation>
    <scope>NUCLEOTIDE SEQUENCE [LARGE SCALE GENOMIC DNA]</scope>
    <source>
        <strain evidence="7 8">OH4621_COT-116</strain>
    </source>
</reference>
<dbReference type="Pfam" id="PF06458">
    <property type="entry name" value="MucBP"/>
    <property type="match status" value="3"/>
</dbReference>
<dbReference type="InterPro" id="IPR041030">
    <property type="entry name" value="SHIRT"/>
</dbReference>
<organism evidence="7 8">
    <name type="scientific">Streptococcus minor</name>
    <dbReference type="NCBI Taxonomy" id="229549"/>
    <lineage>
        <taxon>Bacteria</taxon>
        <taxon>Bacillati</taxon>
        <taxon>Bacillota</taxon>
        <taxon>Bacilli</taxon>
        <taxon>Lactobacillales</taxon>
        <taxon>Streptococcaceae</taxon>
        <taxon>Streptococcus</taxon>
    </lineage>
</organism>
<dbReference type="AlphaFoldDB" id="A0A3P1VCA0"/>
<sequence length="935" mass="102042">MRKRLLFSAVVFAMMSFVEGAIASATTYLETDKNYYTDAQVTRGFLDQEISESVIGQENWEKFQVAVAKQLVTYTPGMTFNQYYLANGISPEDNFQVYRGVGINGSQDILLPSGGYLNSNPNPKGFAGVDYITYVGPSHDRGAYWGDRTLEDPILFSRLTVGQPSFGVFDGTNNRFPVQIGYGEQATVMDYMLVPENDVVIPARFNSKRDDLYLTMRSRGLFGADLKGAQVFLDVTRKGETVVGSGTNPKSYIDTTTKVLMTDKTYEQMGLRGKLFSATAYRTANRELTKIGVDQFSSIINKHLQAIQSASGANTIVSGNGGQIQLTGFYRQSNLDDNYTSSAQDREVDALDTVNVVYYMYTAGADVTVTTPLASNGKHLYSSNESVFTIETTRPYFTDFGDLSSNLTSTTVLADFEKTLGAQSFKVIDAGIKKDGESIGVDTSRIRIRVSLNDGTTYEDKAYTFDELKDAFVSKAFPVGEVKLVYTYAAPDAKEEIIGKLPSEIEDNQGAYAVPFVRSVEIEAERYGIHYHFESADATLTLPQEVMSLLPVDNQTYTQGQEITLKRPSVETVRVSNGDWEFIGYPSDKVTMGATDAHITGTWRFLPTIPKGTVIIQFVDEAGSLLKTETPLDLIDVNAGTPYDVTNLVTDEIEVNGKTYTKVGVKEGTLTGSLVAGNNLIVVTYKEKPAPVPPTIKRGTVILQFVDAAGTLLKTEMPSQYTNVEVDTPYDITALAIDEVTINGKTYTKQSLISGSLIGTIVEGNNVIVIAYHEKPVVTPPAIKKGSVTVRFVDTNGIELKVAIPVQDAVEGTPYDVSNLAIDEIKINGKTYVKKGLKSGAAKGTVVAGNTDVVFEYMEKKPTTPPIIPPTTSQSTVPSETPPASSTPKTVVVKPRQGNQVLPRTGESSSMIWLTVGLTLLISLWFLQSKSNKKS</sequence>
<feature type="domain" description="MucBP" evidence="5">
    <location>
        <begin position="788"/>
        <end position="857"/>
    </location>
</feature>
<dbReference type="InterPro" id="IPR009459">
    <property type="entry name" value="MucBP_dom"/>
</dbReference>
<keyword evidence="3" id="KW-0472">Membrane</keyword>
<feature type="transmembrane region" description="Helical" evidence="3">
    <location>
        <begin position="910"/>
        <end position="927"/>
    </location>
</feature>
<evidence type="ECO:0000256" key="2">
    <source>
        <dbReference type="SAM" id="MobiDB-lite"/>
    </source>
</evidence>
<gene>
    <name evidence="7" type="ORF">EII38_06350</name>
</gene>
<evidence type="ECO:0000313" key="7">
    <source>
        <dbReference type="EMBL" id="RRD31398.1"/>
    </source>
</evidence>
<dbReference type="RefSeq" id="WP_124776951.1">
    <property type="nucleotide sequence ID" value="NZ_RQZA01000004.1"/>
</dbReference>
<feature type="signal peptide" evidence="4">
    <location>
        <begin position="1"/>
        <end position="23"/>
    </location>
</feature>
<feature type="domain" description="MucBP" evidence="5">
    <location>
        <begin position="613"/>
        <end position="686"/>
    </location>
</feature>